<feature type="transmembrane region" description="Helical" evidence="9">
    <location>
        <begin position="276"/>
        <end position="293"/>
    </location>
</feature>
<dbReference type="PANTHER" id="PTHR22760">
    <property type="entry name" value="GLYCOSYLTRANSFERASE"/>
    <property type="match status" value="1"/>
</dbReference>
<dbReference type="RefSeq" id="WP_187466577.1">
    <property type="nucleotide sequence ID" value="NZ_JACSIT010000100.1"/>
</dbReference>
<feature type="transmembrane region" description="Helical" evidence="9">
    <location>
        <begin position="322"/>
        <end position="340"/>
    </location>
</feature>
<evidence type="ECO:0000256" key="4">
    <source>
        <dbReference type="ARBA" id="ARBA00022679"/>
    </source>
</evidence>
<evidence type="ECO:0008006" key="12">
    <source>
        <dbReference type="Google" id="ProtNLM"/>
    </source>
</evidence>
<evidence type="ECO:0000256" key="8">
    <source>
        <dbReference type="ARBA" id="ARBA00023136"/>
    </source>
</evidence>
<gene>
    <name evidence="10" type="ORF">H9S92_10035</name>
</gene>
<evidence type="ECO:0000256" key="1">
    <source>
        <dbReference type="ARBA" id="ARBA00004127"/>
    </source>
</evidence>
<keyword evidence="6" id="KW-0256">Endoplasmic reticulum</keyword>
<organism evidence="10 11">
    <name type="scientific">Neolewinella lacunae</name>
    <dbReference type="NCBI Taxonomy" id="1517758"/>
    <lineage>
        <taxon>Bacteria</taxon>
        <taxon>Pseudomonadati</taxon>
        <taxon>Bacteroidota</taxon>
        <taxon>Saprospiria</taxon>
        <taxon>Saprospirales</taxon>
        <taxon>Lewinellaceae</taxon>
        <taxon>Neolewinella</taxon>
    </lineage>
</organism>
<reference evidence="10" key="1">
    <citation type="submission" date="2020-08" db="EMBL/GenBank/DDBJ databases">
        <title>Lewinella bacteria from marine environments.</title>
        <authorList>
            <person name="Zhong Y."/>
        </authorList>
    </citation>
    <scope>NUCLEOTIDE SEQUENCE</scope>
    <source>
        <strain evidence="10">KCTC 42187</strain>
    </source>
</reference>
<comment type="caution">
    <text evidence="10">The sequence shown here is derived from an EMBL/GenBank/DDBJ whole genome shotgun (WGS) entry which is preliminary data.</text>
</comment>
<keyword evidence="8 9" id="KW-0472">Membrane</keyword>
<keyword evidence="5 9" id="KW-0812">Transmembrane</keyword>
<evidence type="ECO:0000313" key="10">
    <source>
        <dbReference type="EMBL" id="MBC6994505.1"/>
    </source>
</evidence>
<evidence type="ECO:0000313" key="11">
    <source>
        <dbReference type="Proteomes" id="UP000650081"/>
    </source>
</evidence>
<feature type="transmembrane region" description="Helical" evidence="9">
    <location>
        <begin position="360"/>
        <end position="378"/>
    </location>
</feature>
<dbReference type="AlphaFoldDB" id="A0A923PL23"/>
<evidence type="ECO:0000256" key="6">
    <source>
        <dbReference type="ARBA" id="ARBA00022824"/>
    </source>
</evidence>
<feature type="transmembrane region" description="Helical" evidence="9">
    <location>
        <begin position="115"/>
        <end position="134"/>
    </location>
</feature>
<feature type="transmembrane region" description="Helical" evidence="9">
    <location>
        <begin position="181"/>
        <end position="208"/>
    </location>
</feature>
<proteinExistence type="predicted"/>
<dbReference type="Pfam" id="PF03901">
    <property type="entry name" value="Glyco_transf_22"/>
    <property type="match status" value="1"/>
</dbReference>
<feature type="transmembrane region" description="Helical" evidence="9">
    <location>
        <begin position="85"/>
        <end position="103"/>
    </location>
</feature>
<protein>
    <recommendedName>
        <fullName evidence="12">Mannosyltransferase</fullName>
    </recommendedName>
</protein>
<evidence type="ECO:0000256" key="2">
    <source>
        <dbReference type="ARBA" id="ARBA00004586"/>
    </source>
</evidence>
<evidence type="ECO:0000256" key="7">
    <source>
        <dbReference type="ARBA" id="ARBA00022989"/>
    </source>
</evidence>
<evidence type="ECO:0000256" key="9">
    <source>
        <dbReference type="SAM" id="Phobius"/>
    </source>
</evidence>
<evidence type="ECO:0000256" key="3">
    <source>
        <dbReference type="ARBA" id="ARBA00022676"/>
    </source>
</evidence>
<evidence type="ECO:0000256" key="5">
    <source>
        <dbReference type="ARBA" id="ARBA00022692"/>
    </source>
</evidence>
<keyword evidence="4" id="KW-0808">Transferase</keyword>
<dbReference type="InterPro" id="IPR005599">
    <property type="entry name" value="GPI_mannosylTrfase"/>
</dbReference>
<sequence length="487" mass="55468">MPKKYLLLAASVLAVACWNSVGFHQGDEHFQLLEFANYRLGNTPAENLAWEYAAQMRPGTQPFLVFVVLRALGAVGLADPFLVALVLRLLSAGLFLYLAVRVYRNYAPAFADARWLRWLALLLLFSWVNVYSGIRFASENWSGMAFAFGFLLYPLPIRGAYTLTPRPAEAAGLWKVFAAGLLFGCSFVLRYQMALACVGLGAWLIFVGRESPRRLLATVAGGLVVVALGTVADYWLYGEWVNAPWNYLRVNLVEGKAATFGTQPWWGYFESIFERGVPPLSLVYLAAIGWFCYRYRRDPLTWAFVVFFVVHCLLARKDIRFLFPMLPFLPVAIVALARDLHARWGEAAFQRSWRRHATTFLWVLNLLLLASVAVRPMIVEVLAQRYVYYHYNEPLTLLADGKHIYTYSNLLIDFYRRPQGVTIVNQDRAEWPGECPTATCLYSEQTRSPNPPPGAKLVFSTRPAWAEPFNFGGWLDGMRWWYVYELP</sequence>
<feature type="transmembrane region" description="Helical" evidence="9">
    <location>
        <begin position="215"/>
        <end position="237"/>
    </location>
</feature>
<dbReference type="Proteomes" id="UP000650081">
    <property type="component" value="Unassembled WGS sequence"/>
</dbReference>
<dbReference type="GO" id="GO:0012505">
    <property type="term" value="C:endomembrane system"/>
    <property type="evidence" value="ECO:0007669"/>
    <property type="project" value="UniProtKB-SubCell"/>
</dbReference>
<keyword evidence="11" id="KW-1185">Reference proteome</keyword>
<dbReference type="GO" id="GO:0000030">
    <property type="term" value="F:mannosyltransferase activity"/>
    <property type="evidence" value="ECO:0007669"/>
    <property type="project" value="TreeGrafter"/>
</dbReference>
<feature type="transmembrane region" description="Helical" evidence="9">
    <location>
        <begin position="300"/>
        <end position="316"/>
    </location>
</feature>
<comment type="subcellular location">
    <subcellularLocation>
        <location evidence="1">Endomembrane system</location>
        <topology evidence="1">Multi-pass membrane protein</topology>
    </subcellularLocation>
    <subcellularLocation>
        <location evidence="2">Endoplasmic reticulum membrane</location>
    </subcellularLocation>
</comment>
<accession>A0A923PL23</accession>
<dbReference type="EMBL" id="JACSIT010000100">
    <property type="protein sequence ID" value="MBC6994505.1"/>
    <property type="molecule type" value="Genomic_DNA"/>
</dbReference>
<keyword evidence="7 9" id="KW-1133">Transmembrane helix</keyword>
<name>A0A923PL23_9BACT</name>
<keyword evidence="3" id="KW-0328">Glycosyltransferase</keyword>
<dbReference type="PROSITE" id="PS51257">
    <property type="entry name" value="PROKAR_LIPOPROTEIN"/>
    <property type="match status" value="1"/>
</dbReference>